<dbReference type="Pfam" id="PF03935">
    <property type="entry name" value="SKN1_KRE6_Sbg1"/>
    <property type="match status" value="1"/>
</dbReference>
<dbReference type="GO" id="GO:0006078">
    <property type="term" value="P:(1-&gt;6)-beta-D-glucan biosynthetic process"/>
    <property type="evidence" value="ECO:0007669"/>
    <property type="project" value="TreeGrafter"/>
</dbReference>
<dbReference type="GeneID" id="19211341"/>
<comment type="caution">
    <text evidence="12">The sequence shown here is derived from an EMBL/GenBank/DDBJ whole genome shotgun (WGS) entry which is preliminary data.</text>
</comment>
<evidence type="ECO:0000256" key="1">
    <source>
        <dbReference type="ARBA" id="ARBA00004606"/>
    </source>
</evidence>
<evidence type="ECO:0000313" key="13">
    <source>
        <dbReference type="Proteomes" id="UP000053558"/>
    </source>
</evidence>
<keyword evidence="4" id="KW-0735">Signal-anchor</keyword>
<dbReference type="InterPro" id="IPR005629">
    <property type="entry name" value="Skn1/Kre6/Sbg1"/>
</dbReference>
<keyword evidence="3 10" id="KW-0812">Transmembrane</keyword>
<comment type="similarity">
    <text evidence="2">Belongs to the SKN1/KRE6 family.</text>
</comment>
<gene>
    <name evidence="12" type="ORF">CONPUDRAFT_89727</name>
</gene>
<keyword evidence="7" id="KW-0325">Glycoprotein</keyword>
<evidence type="ECO:0000256" key="10">
    <source>
        <dbReference type="SAM" id="Phobius"/>
    </source>
</evidence>
<dbReference type="KEGG" id="cput:CONPUDRAFT_89727"/>
<dbReference type="GO" id="GO:0005886">
    <property type="term" value="C:plasma membrane"/>
    <property type="evidence" value="ECO:0007669"/>
    <property type="project" value="TreeGrafter"/>
</dbReference>
<sequence length="619" mass="67229">MLAEPESSRRPKHVSDASSFYSSSSLHPNNHFNSPPPSGSSLLSPTVGRMPSFHDLVCLSCAPEVDLSRQSVQTHSVSEKFALPADPTVWGSDLLMDQPEADDALHNPSNPKWAAKTDHNVMTLRGATNLGCLIVLVVALLALFLGYPLQAFFTRHIQSTQGGFNAGGINASGQVPSIPNNFGLIDVDTPSSAHTYTSFADGAEWQLVFSDEFETAGRTFWPGDDPYWEAVDLHNWQTNDLEWYTPEAVTTRNGSLEITMSEKAKNGLDYISASLSTWNKFCFTGGLIMASVSLPGSSSVAGMWPAIWTMGNLGRVGYGATLDGMWPYNYDSCDIGTAPNQTHNNGPPYALTHGDPYNDNKLSYLPGQRLSRCTCPGESHPGPVHAEDGSFVGRSAPEIDIFEAQVAGGVAGLSQSVQYAPMNAEYKWKNVTGNYKLNSDQAQLNSYTGGVYQQAVSGTIPTNPDCFTQETGCFSTHGFEYKPGYANDSAYITWIADGSASWTLDAAGMQADPLTEINDRPIPQEPMYIIANLAMSQQFSPPDFADLVFPMTMRIDWIRVYQPKDAINIGCDPADYPTASYIAQYPEAYNNPNLTTWTGPASAGGYDQTMPKNSFLGQC</sequence>
<dbReference type="GO" id="GO:0005789">
    <property type="term" value="C:endoplasmic reticulum membrane"/>
    <property type="evidence" value="ECO:0007669"/>
    <property type="project" value="TreeGrafter"/>
</dbReference>
<dbReference type="SUPFAM" id="SSF49899">
    <property type="entry name" value="Concanavalin A-like lectins/glucanases"/>
    <property type="match status" value="1"/>
</dbReference>
<evidence type="ECO:0000256" key="7">
    <source>
        <dbReference type="ARBA" id="ARBA00023180"/>
    </source>
</evidence>
<proteinExistence type="inferred from homology"/>
<keyword evidence="12" id="KW-0378">Hydrolase</keyword>
<dbReference type="OrthoDB" id="412647at2759"/>
<dbReference type="PANTHER" id="PTHR31361:SF15">
    <property type="entry name" value="GH16 DOMAIN-CONTAINING PROTEIN"/>
    <property type="match status" value="1"/>
</dbReference>
<dbReference type="AlphaFoldDB" id="A0A5M3MT10"/>
<dbReference type="InterPro" id="IPR000757">
    <property type="entry name" value="Beta-glucanase-like"/>
</dbReference>
<comment type="subcellular location">
    <subcellularLocation>
        <location evidence="1">Membrane</location>
        <topology evidence="1">Single-pass type II membrane protein</topology>
    </subcellularLocation>
</comment>
<feature type="compositionally biased region" description="Basic and acidic residues" evidence="9">
    <location>
        <begin position="1"/>
        <end position="15"/>
    </location>
</feature>
<dbReference type="PROSITE" id="PS51762">
    <property type="entry name" value="GH16_2"/>
    <property type="match status" value="1"/>
</dbReference>
<dbReference type="Proteomes" id="UP000053558">
    <property type="component" value="Unassembled WGS sequence"/>
</dbReference>
<evidence type="ECO:0000256" key="9">
    <source>
        <dbReference type="SAM" id="MobiDB-lite"/>
    </source>
</evidence>
<keyword evidence="13" id="KW-1185">Reference proteome</keyword>
<dbReference type="PANTHER" id="PTHR31361">
    <property type="entry name" value="BETA-GLUCAN SYNTHESIS-ASSOCIATED PROTEIN KRE6-RELATED"/>
    <property type="match status" value="1"/>
</dbReference>
<evidence type="ECO:0000256" key="5">
    <source>
        <dbReference type="ARBA" id="ARBA00022989"/>
    </source>
</evidence>
<feature type="domain" description="GH16" evidence="11">
    <location>
        <begin position="190"/>
        <end position="566"/>
    </location>
</feature>
<dbReference type="RefSeq" id="XP_007768018.1">
    <property type="nucleotide sequence ID" value="XM_007769828.1"/>
</dbReference>
<dbReference type="Gene3D" id="2.60.120.200">
    <property type="match status" value="2"/>
</dbReference>
<feature type="transmembrane region" description="Helical" evidence="10">
    <location>
        <begin position="130"/>
        <end position="149"/>
    </location>
</feature>
<evidence type="ECO:0000313" key="12">
    <source>
        <dbReference type="EMBL" id="EIW82303.1"/>
    </source>
</evidence>
<evidence type="ECO:0000256" key="4">
    <source>
        <dbReference type="ARBA" id="ARBA00022968"/>
    </source>
</evidence>
<organism evidence="12 13">
    <name type="scientific">Coniophora puteana (strain RWD-64-598)</name>
    <name type="common">Brown rot fungus</name>
    <dbReference type="NCBI Taxonomy" id="741705"/>
    <lineage>
        <taxon>Eukaryota</taxon>
        <taxon>Fungi</taxon>
        <taxon>Dikarya</taxon>
        <taxon>Basidiomycota</taxon>
        <taxon>Agaricomycotina</taxon>
        <taxon>Agaricomycetes</taxon>
        <taxon>Agaricomycetidae</taxon>
        <taxon>Boletales</taxon>
        <taxon>Coniophorineae</taxon>
        <taxon>Coniophoraceae</taxon>
        <taxon>Coniophora</taxon>
    </lineage>
</organism>
<dbReference type="OMA" id="YANDSAY"/>
<evidence type="ECO:0000256" key="3">
    <source>
        <dbReference type="ARBA" id="ARBA00022692"/>
    </source>
</evidence>
<reference evidence="13" key="1">
    <citation type="journal article" date="2012" name="Science">
        <title>The Paleozoic origin of enzymatic lignin decomposition reconstructed from 31 fungal genomes.</title>
        <authorList>
            <person name="Floudas D."/>
            <person name="Binder M."/>
            <person name="Riley R."/>
            <person name="Barry K."/>
            <person name="Blanchette R.A."/>
            <person name="Henrissat B."/>
            <person name="Martinez A.T."/>
            <person name="Otillar R."/>
            <person name="Spatafora J.W."/>
            <person name="Yadav J.S."/>
            <person name="Aerts A."/>
            <person name="Benoit I."/>
            <person name="Boyd A."/>
            <person name="Carlson A."/>
            <person name="Copeland A."/>
            <person name="Coutinho P.M."/>
            <person name="de Vries R.P."/>
            <person name="Ferreira P."/>
            <person name="Findley K."/>
            <person name="Foster B."/>
            <person name="Gaskell J."/>
            <person name="Glotzer D."/>
            <person name="Gorecki P."/>
            <person name="Heitman J."/>
            <person name="Hesse C."/>
            <person name="Hori C."/>
            <person name="Igarashi K."/>
            <person name="Jurgens J.A."/>
            <person name="Kallen N."/>
            <person name="Kersten P."/>
            <person name="Kohler A."/>
            <person name="Kuees U."/>
            <person name="Kumar T.K.A."/>
            <person name="Kuo A."/>
            <person name="LaButti K."/>
            <person name="Larrondo L.F."/>
            <person name="Lindquist E."/>
            <person name="Ling A."/>
            <person name="Lombard V."/>
            <person name="Lucas S."/>
            <person name="Lundell T."/>
            <person name="Martin R."/>
            <person name="McLaughlin D.J."/>
            <person name="Morgenstern I."/>
            <person name="Morin E."/>
            <person name="Murat C."/>
            <person name="Nagy L.G."/>
            <person name="Nolan M."/>
            <person name="Ohm R.A."/>
            <person name="Patyshakuliyeva A."/>
            <person name="Rokas A."/>
            <person name="Ruiz-Duenas F.J."/>
            <person name="Sabat G."/>
            <person name="Salamov A."/>
            <person name="Samejima M."/>
            <person name="Schmutz J."/>
            <person name="Slot J.C."/>
            <person name="St John F."/>
            <person name="Stenlid J."/>
            <person name="Sun H."/>
            <person name="Sun S."/>
            <person name="Syed K."/>
            <person name="Tsang A."/>
            <person name="Wiebenga A."/>
            <person name="Young D."/>
            <person name="Pisabarro A."/>
            <person name="Eastwood D.C."/>
            <person name="Martin F."/>
            <person name="Cullen D."/>
            <person name="Grigoriev I.V."/>
            <person name="Hibbett D.S."/>
        </authorList>
    </citation>
    <scope>NUCLEOTIDE SEQUENCE [LARGE SCALE GENOMIC DNA]</scope>
    <source>
        <strain evidence="13">RWD-64-598 SS2</strain>
    </source>
</reference>
<feature type="compositionally biased region" description="Low complexity" evidence="9">
    <location>
        <begin position="16"/>
        <end position="45"/>
    </location>
</feature>
<dbReference type="GO" id="GO:0031505">
    <property type="term" value="P:fungal-type cell wall organization"/>
    <property type="evidence" value="ECO:0007669"/>
    <property type="project" value="TreeGrafter"/>
</dbReference>
<evidence type="ECO:0000259" key="11">
    <source>
        <dbReference type="PROSITE" id="PS51762"/>
    </source>
</evidence>
<name>A0A5M3MT10_CONPW</name>
<evidence type="ECO:0000256" key="2">
    <source>
        <dbReference type="ARBA" id="ARBA00010962"/>
    </source>
</evidence>
<dbReference type="GO" id="GO:0015926">
    <property type="term" value="F:glucosidase activity"/>
    <property type="evidence" value="ECO:0007669"/>
    <property type="project" value="TreeGrafter"/>
</dbReference>
<keyword evidence="5 10" id="KW-1133">Transmembrane helix</keyword>
<accession>A0A5M3MT10</accession>
<evidence type="ECO:0000256" key="6">
    <source>
        <dbReference type="ARBA" id="ARBA00023136"/>
    </source>
</evidence>
<keyword evidence="6 10" id="KW-0472">Membrane</keyword>
<feature type="region of interest" description="Disordered" evidence="9">
    <location>
        <begin position="1"/>
        <end position="45"/>
    </location>
</feature>
<keyword evidence="8" id="KW-0961">Cell wall biogenesis/degradation</keyword>
<dbReference type="InterPro" id="IPR013320">
    <property type="entry name" value="ConA-like_dom_sf"/>
</dbReference>
<dbReference type="EMBL" id="JH711577">
    <property type="protein sequence ID" value="EIW82303.1"/>
    <property type="molecule type" value="Genomic_DNA"/>
</dbReference>
<protein>
    <submittedName>
        <fullName evidence="12">Glycoside hydrolase family 16 protein</fullName>
    </submittedName>
</protein>
<evidence type="ECO:0000256" key="8">
    <source>
        <dbReference type="ARBA" id="ARBA00023316"/>
    </source>
</evidence>